<evidence type="ECO:0000256" key="10">
    <source>
        <dbReference type="ARBA" id="ARBA00031985"/>
    </source>
</evidence>
<dbReference type="Gene3D" id="1.10.290.10">
    <property type="entry name" value="Topoisomerase I, domain 4"/>
    <property type="match status" value="1"/>
</dbReference>
<keyword evidence="17" id="KW-1185">Reference proteome</keyword>
<dbReference type="InterPro" id="IPR003601">
    <property type="entry name" value="Topo_IA_2"/>
</dbReference>
<evidence type="ECO:0000256" key="6">
    <source>
        <dbReference type="ARBA" id="ARBA00023029"/>
    </source>
</evidence>
<dbReference type="InterPro" id="IPR013824">
    <property type="entry name" value="Topo_IA_cen_sub1"/>
</dbReference>
<dbReference type="Gene3D" id="2.70.20.10">
    <property type="entry name" value="Topoisomerase I, domain 3"/>
    <property type="match status" value="1"/>
</dbReference>
<dbReference type="Pfam" id="PF01131">
    <property type="entry name" value="Topoisom_bac"/>
    <property type="match status" value="1"/>
</dbReference>
<dbReference type="PROSITE" id="PS50880">
    <property type="entry name" value="TOPRIM"/>
    <property type="match status" value="1"/>
</dbReference>
<evidence type="ECO:0000256" key="1">
    <source>
        <dbReference type="ARBA" id="ARBA00000213"/>
    </source>
</evidence>
<dbReference type="CDD" id="cd03362">
    <property type="entry name" value="TOPRIM_TopoIA_TopoIII"/>
    <property type="match status" value="1"/>
</dbReference>
<reference evidence="16" key="1">
    <citation type="submission" date="2023-12" db="EMBL/GenBank/DDBJ databases">
        <title>Fervidustalea candida gen. nov., sp. nov., a novel member of the family Paenibacillaceae isolated from a geothermal area.</title>
        <authorList>
            <person name="Li W.-J."/>
            <person name="Jiao J.-Y."/>
            <person name="Chen Y."/>
        </authorList>
    </citation>
    <scope>NUCLEOTIDE SEQUENCE</scope>
    <source>
        <strain evidence="16">SYSU GA230002</strain>
    </source>
</reference>
<name>A0ABU5ZL28_9BACL</name>
<evidence type="ECO:0000256" key="8">
    <source>
        <dbReference type="ARBA" id="ARBA00023235"/>
    </source>
</evidence>
<dbReference type="SMART" id="SM00437">
    <property type="entry name" value="TOP1Ac"/>
    <property type="match status" value="1"/>
</dbReference>
<dbReference type="Pfam" id="PF01751">
    <property type="entry name" value="Toprim"/>
    <property type="match status" value="1"/>
</dbReference>
<keyword evidence="6" id="KW-0799">Topoisomerase</keyword>
<evidence type="ECO:0000256" key="7">
    <source>
        <dbReference type="ARBA" id="ARBA00023125"/>
    </source>
</evidence>
<evidence type="ECO:0000256" key="12">
    <source>
        <dbReference type="ARBA" id="ARBA00032877"/>
    </source>
</evidence>
<evidence type="ECO:0000256" key="5">
    <source>
        <dbReference type="ARBA" id="ARBA00022842"/>
    </source>
</evidence>
<dbReference type="InterPro" id="IPR003602">
    <property type="entry name" value="Topo_IA_DNA-bd_dom"/>
</dbReference>
<evidence type="ECO:0000256" key="13">
    <source>
        <dbReference type="SAM" id="MobiDB-lite"/>
    </source>
</evidence>
<dbReference type="PROSITE" id="PS52039">
    <property type="entry name" value="TOPO_IA_2"/>
    <property type="match status" value="1"/>
</dbReference>
<keyword evidence="5" id="KW-0460">Magnesium</keyword>
<dbReference type="InterPro" id="IPR005738">
    <property type="entry name" value="TopoIII"/>
</dbReference>
<dbReference type="PRINTS" id="PR00417">
    <property type="entry name" value="PRTPISMRASEI"/>
</dbReference>
<accession>A0ABU5ZL28</accession>
<dbReference type="EMBL" id="JAYJLD010000019">
    <property type="protein sequence ID" value="MEB3102557.1"/>
    <property type="molecule type" value="Genomic_DNA"/>
</dbReference>
<evidence type="ECO:0000256" key="9">
    <source>
        <dbReference type="ARBA" id="ARBA00030003"/>
    </source>
</evidence>
<evidence type="ECO:0000256" key="4">
    <source>
        <dbReference type="ARBA" id="ARBA00022723"/>
    </source>
</evidence>
<dbReference type="InterPro" id="IPR023405">
    <property type="entry name" value="Topo_IA_core_domain"/>
</dbReference>
<dbReference type="Gene3D" id="1.10.460.10">
    <property type="entry name" value="Topoisomerase I, domain 2"/>
    <property type="match status" value="1"/>
</dbReference>
<feature type="region of interest" description="Disordered" evidence="13">
    <location>
        <begin position="612"/>
        <end position="656"/>
    </location>
</feature>
<evidence type="ECO:0000313" key="17">
    <source>
        <dbReference type="Proteomes" id="UP001310386"/>
    </source>
</evidence>
<dbReference type="SUPFAM" id="SSF56712">
    <property type="entry name" value="Prokaryotic type I DNA topoisomerase"/>
    <property type="match status" value="1"/>
</dbReference>
<keyword evidence="7" id="KW-0238">DNA-binding</keyword>
<dbReference type="NCBIfam" id="NF005829">
    <property type="entry name" value="PRK07726.1"/>
    <property type="match status" value="1"/>
</dbReference>
<dbReference type="InterPro" id="IPR013825">
    <property type="entry name" value="Topo_IA_cen_sub2"/>
</dbReference>
<evidence type="ECO:0000256" key="2">
    <source>
        <dbReference type="ARBA" id="ARBA00009446"/>
    </source>
</evidence>
<dbReference type="Pfam" id="PF13342">
    <property type="entry name" value="Toprim_Crpt"/>
    <property type="match status" value="1"/>
</dbReference>
<dbReference type="Gene3D" id="3.40.50.140">
    <property type="match status" value="1"/>
</dbReference>
<dbReference type="InterPro" id="IPR034144">
    <property type="entry name" value="TOPRIM_TopoIII"/>
</dbReference>
<dbReference type="PANTHER" id="PTHR11390:SF21">
    <property type="entry name" value="DNA TOPOISOMERASE 3-ALPHA"/>
    <property type="match status" value="1"/>
</dbReference>
<organism evidence="16 17">
    <name type="scientific">Ferviditalea candida</name>
    <dbReference type="NCBI Taxonomy" id="3108399"/>
    <lineage>
        <taxon>Bacteria</taxon>
        <taxon>Bacillati</taxon>
        <taxon>Bacillota</taxon>
        <taxon>Bacilli</taxon>
        <taxon>Bacillales</taxon>
        <taxon>Paenibacillaceae</taxon>
        <taxon>Ferviditalea</taxon>
    </lineage>
</organism>
<dbReference type="InterPro" id="IPR006171">
    <property type="entry name" value="TOPRIM_dom"/>
</dbReference>
<feature type="domain" description="Toprim" evidence="14">
    <location>
        <begin position="2"/>
        <end position="134"/>
    </location>
</feature>
<feature type="region of interest" description="Disordered" evidence="13">
    <location>
        <begin position="469"/>
        <end position="488"/>
    </location>
</feature>
<keyword evidence="8" id="KW-0413">Isomerase</keyword>
<dbReference type="SMART" id="SM00493">
    <property type="entry name" value="TOPRIM"/>
    <property type="match status" value="1"/>
</dbReference>
<dbReference type="InterPro" id="IPR000380">
    <property type="entry name" value="Topo_IA"/>
</dbReference>
<dbReference type="RefSeq" id="WP_371754681.1">
    <property type="nucleotide sequence ID" value="NZ_JAYJLD010000019.1"/>
</dbReference>
<dbReference type="EC" id="5.6.2.1" evidence="3"/>
<dbReference type="Proteomes" id="UP001310386">
    <property type="component" value="Unassembled WGS sequence"/>
</dbReference>
<dbReference type="NCBIfam" id="TIGR01056">
    <property type="entry name" value="topB"/>
    <property type="match status" value="1"/>
</dbReference>
<evidence type="ECO:0000313" key="16">
    <source>
        <dbReference type="EMBL" id="MEB3102557.1"/>
    </source>
</evidence>
<evidence type="ECO:0000256" key="11">
    <source>
        <dbReference type="ARBA" id="ARBA00032235"/>
    </source>
</evidence>
<comment type="caution">
    <text evidence="16">The sequence shown here is derived from an EMBL/GenBank/DDBJ whole genome shotgun (WGS) entry which is preliminary data.</text>
</comment>
<feature type="domain" description="Topo IA-type catalytic" evidence="15">
    <location>
        <begin position="151"/>
        <end position="601"/>
    </location>
</feature>
<keyword evidence="4" id="KW-0479">Metal-binding</keyword>
<dbReference type="InterPro" id="IPR013497">
    <property type="entry name" value="Topo_IA_cen"/>
</dbReference>
<dbReference type="InterPro" id="IPR023406">
    <property type="entry name" value="Topo_IA_AS"/>
</dbReference>
<feature type="compositionally biased region" description="Basic and acidic residues" evidence="13">
    <location>
        <begin position="438"/>
        <end position="447"/>
    </location>
</feature>
<evidence type="ECO:0000256" key="3">
    <source>
        <dbReference type="ARBA" id="ARBA00012891"/>
    </source>
</evidence>
<gene>
    <name evidence="16" type="ORF">VF724_12880</name>
</gene>
<dbReference type="PROSITE" id="PS00396">
    <property type="entry name" value="TOPO_IA_1"/>
    <property type="match status" value="1"/>
</dbReference>
<comment type="catalytic activity">
    <reaction evidence="1">
        <text>ATP-independent breakage of single-stranded DNA, followed by passage and rejoining.</text>
        <dbReference type="EC" id="5.6.2.1"/>
    </reaction>
</comment>
<dbReference type="SMART" id="SM00436">
    <property type="entry name" value="TOP1Bc"/>
    <property type="match status" value="1"/>
</dbReference>
<feature type="compositionally biased region" description="Acidic residues" evidence="13">
    <location>
        <begin position="448"/>
        <end position="460"/>
    </location>
</feature>
<proteinExistence type="inferred from homology"/>
<dbReference type="CDD" id="cd00186">
    <property type="entry name" value="TOP1Ac"/>
    <property type="match status" value="1"/>
</dbReference>
<dbReference type="PANTHER" id="PTHR11390">
    <property type="entry name" value="PROKARYOTIC DNA TOPOISOMERASE"/>
    <property type="match status" value="1"/>
</dbReference>
<dbReference type="InterPro" id="IPR025589">
    <property type="entry name" value="Toprim_C_rpt"/>
</dbReference>
<dbReference type="InterPro" id="IPR013826">
    <property type="entry name" value="Topo_IA_cen_sub3"/>
</dbReference>
<comment type="similarity">
    <text evidence="2">Belongs to the type IA topoisomerase family.</text>
</comment>
<evidence type="ECO:0000259" key="14">
    <source>
        <dbReference type="PROSITE" id="PS50880"/>
    </source>
</evidence>
<protein>
    <recommendedName>
        <fullName evidence="3">DNA topoisomerase</fullName>
        <ecNumber evidence="3">5.6.2.1</ecNumber>
    </recommendedName>
    <alternativeName>
        <fullName evidence="12">Omega-protein</fullName>
    </alternativeName>
    <alternativeName>
        <fullName evidence="11">Relaxing enzyme</fullName>
    </alternativeName>
    <alternativeName>
        <fullName evidence="9">Swivelase</fullName>
    </alternativeName>
    <alternativeName>
        <fullName evidence="10">Untwisting enzyme</fullName>
    </alternativeName>
</protein>
<sequence length="747" mass="84109">MKILVIAEKPDMGRNIAAAIEPKAVNKRTHIEGQTYIITWAIGHLISLAEPDKYDEKYKKWRLEDLPILPEQFKLIPYPKTRDQLKVIADLAKHCDRIVNACDAGREGQYIFYLIQRHLRLAHPVQRLWISDLTPETIREGFANLRDGAEFENLTKAARARSEADWLIGMNGSRAFTTKHNVLLSVGRVQTPVLALIYDRQKQIEAFSSLSFFEVNAVFSQNSTIYQGLWQGDRIYDRRQAEAIAAKTAGQPGRIAEYEIKEAREYPFKLYDLTLLQREANAKYGFSAKKTLDLAQSLYEKHKVISYPRTNSNYVTEPNIAEMHRALEALKGSPYDRLVRGADKRLVHKNNLNICNPAKVEDHHAILPTSKKPGSLSSDEQKVYDLIVRRFLSHFYPPALYKVHTVRTEAVQEIFKTTVKEILQLGWKQVYADQINTNDRRKGKSDDADSQEEEETDIPFELEPKTGVLCERSEVKEKETQPPKPYTEGTLLKAMESAGKQIDDDELRDAMKDSGLGTPATRASTIERLKQVGYIDMKGKRIELTQKGRTAIEVIRGAGVELLTSPEMTGHWERRLNEISKGLAAESDFMEKVKQFAALIIHKVRSQPAVARTAFGDGNSGPQAKRSSRKRAASSQSAENNRKPGKSAASDTQAPAANKIAACPRSGCGGTIFMGRKGYGCSHYKQGCRFVIWKTSFGKTLSDTMVRALIEKGRTSKLKFKNDDGSSYDAQLILTDPDTGSLEVKRL</sequence>
<feature type="region of interest" description="Disordered" evidence="13">
    <location>
        <begin position="438"/>
        <end position="463"/>
    </location>
</feature>
<feature type="compositionally biased region" description="Basic and acidic residues" evidence="13">
    <location>
        <begin position="471"/>
        <end position="481"/>
    </location>
</feature>
<evidence type="ECO:0000259" key="15">
    <source>
        <dbReference type="PROSITE" id="PS52039"/>
    </source>
</evidence>